<evidence type="ECO:0000256" key="1">
    <source>
        <dbReference type="ARBA" id="ARBA00021364"/>
    </source>
</evidence>
<accession>A0ABR4NL63</accession>
<evidence type="ECO:0000256" key="3">
    <source>
        <dbReference type="PROSITE-ProRule" id="PRU01331"/>
    </source>
</evidence>
<keyword evidence="7" id="KW-1185">Reference proteome</keyword>
<dbReference type="Gene3D" id="3.10.20.70">
    <property type="entry name" value="Glutamine synthetase, N-terminal domain"/>
    <property type="match status" value="1"/>
</dbReference>
<sequence length="462" mass="50427">MDAPQLLETDTKVLVSGSDIDGIPRGKIMARDKFLKSLPDGFGFCSVVFGWDLHDVGYDPKPPLAEGDSGFADVLAKVDPKTLRRVPWNNNQAHFLLDFCDPRTGEPLPMCPRSLLKRIVRRCEAAGVRPKAGMEFEWFNYCETPETLHAKQGVGLKPLTNGMFGYSLQRPHLNQDFFNEIFDHCAAFNVPLEALHTETGPGVYEAAIQYADALELADRAHLFKMAVKQIGLSHGITACFMAKPYQDQPGCSGHIHISLADLVSGENLFALAPTDAGSADAASPYAGMTPKMQQFVAGVLAGLPSIMAILAPTINSYKRLVENVWAPLTVSYGLENRTTSIRVIAPPTCPPSATRIEVRVPGADVNPYLAVAAIVACGLHGVEGGMALPFPPARGDVTAADFAPLPRTLIDATRLMMAPDSVARKVLGDDFVEHYGATRLHEWRLWSRAVTNWELKRYMETV</sequence>
<dbReference type="SUPFAM" id="SSF55931">
    <property type="entry name" value="Glutamine synthetase/guanido kinase"/>
    <property type="match status" value="1"/>
</dbReference>
<organism evidence="6 7">
    <name type="scientific">Polyrhizophydium stewartii</name>
    <dbReference type="NCBI Taxonomy" id="2732419"/>
    <lineage>
        <taxon>Eukaryota</taxon>
        <taxon>Fungi</taxon>
        <taxon>Fungi incertae sedis</taxon>
        <taxon>Chytridiomycota</taxon>
        <taxon>Chytridiomycota incertae sedis</taxon>
        <taxon>Chytridiomycetes</taxon>
        <taxon>Rhizophydiales</taxon>
        <taxon>Rhizophydiales incertae sedis</taxon>
        <taxon>Polyrhizophydium</taxon>
    </lineage>
</organism>
<proteinExistence type="inferred from homology"/>
<reference evidence="6 7" key="1">
    <citation type="submission" date="2023-09" db="EMBL/GenBank/DDBJ databases">
        <title>Pangenome analysis of Batrachochytrium dendrobatidis and related Chytrids.</title>
        <authorList>
            <person name="Yacoub M.N."/>
            <person name="Stajich J.E."/>
            <person name="James T.Y."/>
        </authorList>
    </citation>
    <scope>NUCLEOTIDE SEQUENCE [LARGE SCALE GENOMIC DNA]</scope>
    <source>
        <strain evidence="6 7">JEL0888</strain>
    </source>
</reference>
<dbReference type="Gene3D" id="3.30.590.10">
    <property type="entry name" value="Glutamine synthetase/guanido kinase, catalytic domain"/>
    <property type="match status" value="1"/>
</dbReference>
<comment type="similarity">
    <text evidence="3 4">Belongs to the glutamine synthetase family.</text>
</comment>
<evidence type="ECO:0000313" key="6">
    <source>
        <dbReference type="EMBL" id="KAL2920206.1"/>
    </source>
</evidence>
<dbReference type="PANTHER" id="PTHR43785:SF12">
    <property type="entry name" value="TYPE-1 GLUTAMINE SYNTHETASE 2"/>
    <property type="match status" value="1"/>
</dbReference>
<gene>
    <name evidence="6" type="ORF">HK105_200274</name>
</gene>
<dbReference type="PROSITE" id="PS51987">
    <property type="entry name" value="GS_CATALYTIC"/>
    <property type="match status" value="1"/>
</dbReference>
<dbReference type="Pfam" id="PF00120">
    <property type="entry name" value="Gln-synt_C"/>
    <property type="match status" value="1"/>
</dbReference>
<dbReference type="SUPFAM" id="SSF54368">
    <property type="entry name" value="Glutamine synthetase, N-terminal domain"/>
    <property type="match status" value="1"/>
</dbReference>
<dbReference type="SMART" id="SM01230">
    <property type="entry name" value="Gln-synt_C"/>
    <property type="match status" value="1"/>
</dbReference>
<dbReference type="InterPro" id="IPR036651">
    <property type="entry name" value="Gln_synt_N_sf"/>
</dbReference>
<dbReference type="InterPro" id="IPR008146">
    <property type="entry name" value="Gln_synth_cat_dom"/>
</dbReference>
<dbReference type="InterPro" id="IPR014746">
    <property type="entry name" value="Gln_synth/guanido_kin_cat_dom"/>
</dbReference>
<dbReference type="PANTHER" id="PTHR43785">
    <property type="entry name" value="GAMMA-GLUTAMYLPUTRESCINE SYNTHETASE"/>
    <property type="match status" value="1"/>
</dbReference>
<feature type="domain" description="GS catalytic" evidence="5">
    <location>
        <begin position="112"/>
        <end position="462"/>
    </location>
</feature>
<evidence type="ECO:0000256" key="4">
    <source>
        <dbReference type="RuleBase" id="RU000384"/>
    </source>
</evidence>
<dbReference type="Proteomes" id="UP001527925">
    <property type="component" value="Unassembled WGS sequence"/>
</dbReference>
<evidence type="ECO:0000259" key="5">
    <source>
        <dbReference type="PROSITE" id="PS51987"/>
    </source>
</evidence>
<evidence type="ECO:0000256" key="2">
    <source>
        <dbReference type="ARBA" id="ARBA00022598"/>
    </source>
</evidence>
<comment type="caution">
    <text evidence="6">The sequence shown here is derived from an EMBL/GenBank/DDBJ whole genome shotgun (WGS) entry which is preliminary data.</text>
</comment>
<protein>
    <recommendedName>
        <fullName evidence="1">Glutamine synthetase</fullName>
    </recommendedName>
</protein>
<dbReference type="EMBL" id="JADGIZ020000001">
    <property type="protein sequence ID" value="KAL2920206.1"/>
    <property type="molecule type" value="Genomic_DNA"/>
</dbReference>
<name>A0ABR4NL63_9FUNG</name>
<keyword evidence="2" id="KW-0436">Ligase</keyword>
<evidence type="ECO:0000313" key="7">
    <source>
        <dbReference type="Proteomes" id="UP001527925"/>
    </source>
</evidence>